<dbReference type="PATRIC" id="fig|1123069.3.peg.50"/>
<feature type="transmembrane region" description="Helical" evidence="10">
    <location>
        <begin position="335"/>
        <end position="355"/>
    </location>
</feature>
<dbReference type="Proteomes" id="UP000015346">
    <property type="component" value="Unassembled WGS sequence"/>
</dbReference>
<dbReference type="NCBIfam" id="NF009309">
    <property type="entry name" value="PRK12666.1"/>
    <property type="match status" value="1"/>
</dbReference>
<evidence type="ECO:0000256" key="9">
    <source>
        <dbReference type="SAM" id="MobiDB-lite"/>
    </source>
</evidence>
<evidence type="ECO:0000256" key="5">
    <source>
        <dbReference type="ARBA" id="ARBA00022692"/>
    </source>
</evidence>
<dbReference type="InterPro" id="IPR002758">
    <property type="entry name" value="Cation_antiport_E"/>
</dbReference>
<comment type="function">
    <text evidence="1">NDH-1 shuttles electrons from NADH, via FMN and iron-sulfur (Fe-S) centers, to quinones in the respiratory chain. The immediate electron acceptor for the enzyme in this species is believed to be ubiquinone. Couples the redox reaction to proton translocation (for every two electrons transferred, four hydrogen ions are translocated across the cytoplasmic membrane), and thus conserves the redox energy in a proton gradient.</text>
</comment>
<dbReference type="GO" id="GO:0008324">
    <property type="term" value="F:monoatomic cation transmembrane transporter activity"/>
    <property type="evidence" value="ECO:0007669"/>
    <property type="project" value="InterPro"/>
</dbReference>
<evidence type="ECO:0000256" key="10">
    <source>
        <dbReference type="SAM" id="Phobius"/>
    </source>
</evidence>
<reference evidence="12 13" key="1">
    <citation type="journal article" date="2013" name="Stand. Genomic Sci.">
        <title>Genome sequence of the reddish-pigmented Rubellimicrobium thermophilum type strain (DSM 16684(T)), a member of the Roseobacter clade.</title>
        <authorList>
            <person name="Fiebig A."/>
            <person name="Riedel T."/>
            <person name="Gronow S."/>
            <person name="Petersen J."/>
            <person name="Klenk H.P."/>
            <person name="Goker M."/>
        </authorList>
    </citation>
    <scope>NUCLEOTIDE SEQUENCE [LARGE SCALE GENOMIC DNA]</scope>
    <source>
        <strain evidence="12 13">DSM 16684</strain>
    </source>
</reference>
<comment type="similarity">
    <text evidence="3">Belongs to the CPA3 antiporters (TC 2.A.63) subunit D family.</text>
</comment>
<comment type="caution">
    <text evidence="12">The sequence shown here is derived from an EMBL/GenBank/DDBJ whole genome shotgun (WGS) entry which is preliminary data.</text>
</comment>
<evidence type="ECO:0000313" key="13">
    <source>
        <dbReference type="Proteomes" id="UP000015346"/>
    </source>
</evidence>
<feature type="transmembrane region" description="Helical" evidence="10">
    <location>
        <begin position="211"/>
        <end position="230"/>
    </location>
</feature>
<feature type="transmembrane region" description="Helical" evidence="10">
    <location>
        <begin position="551"/>
        <end position="568"/>
    </location>
</feature>
<dbReference type="HOGENOM" id="CLU_007100_9_2_5"/>
<dbReference type="InterPro" id="IPR050586">
    <property type="entry name" value="CPA3_Na-H_Antiporter_D"/>
</dbReference>
<feature type="transmembrane region" description="Helical" evidence="10">
    <location>
        <begin position="129"/>
        <end position="153"/>
    </location>
</feature>
<sequence length="714" mass="75851">MTHWSDHLLAAAVLIPLLTGALMILAGEWRRRVETALGLVSTGALVAVAVALVAMADGAREGAVQVYRLGNWPSEFAIVLVLDRLSALMVLLASGLGLAALVFSLAGWQRAGSFFHPLLQFQLMGLNGTFLTGDLFNLFVFFEVMLAASYGLALHGSGTARVRAGLHYMAINLAASLLFLIGVSMIYGVAGTLNMADLAARIPQIDAADRALFEAGAALLGTAFLIKAGMWPLGFWLPTTYAAAAAPSAAILSLLSKVGIYAVLRLWLLLFDQAAGPSAGFGEGWLLAGGLLTLGYGAIAVLATQDMARLAGASLLVSSGTLLTAIGMGEAAVTAGALFYLVVAVPALAAFFLLIELLERGREVGADVLAVSRAAFGSEEEDPAEDDPGIAIPATAAVLGFSFLACALLLAGLPPLSGFLAKFAILAPLLEGDRTVRTEAWWLLGGLILSGFTVMVAMARTGIEIFWTSPPERPPRIRPVEIGPILVLLAVCVALTVRPGPVLRYMEDTARALHRPRRLCRGGRHRRPDGTGRRGCGRNRDRKRGHAMTRWLPYPLLSLGLLLTWLLLTGSTAPGAMLLGLLLALGGGRLAAALRAPRLRLARPFALLALLRDVLREVLRSNLAVAWIIFSPQGGRRRHSGFVRVPLDTRDPYVLAALAVILTVAPGTLWVEYDSTDGSMLLHVLDLKDEDAWRRVIAGYESRLMAIVGEEAPS</sequence>
<dbReference type="InterPro" id="IPR001750">
    <property type="entry name" value="ND/Mrp_TM"/>
</dbReference>
<feature type="transmembrane region" description="Helical" evidence="10">
    <location>
        <begin position="479"/>
        <end position="497"/>
    </location>
</feature>
<keyword evidence="13" id="KW-1185">Reference proteome</keyword>
<feature type="transmembrane region" description="Helical" evidence="10">
    <location>
        <begin position="37"/>
        <end position="56"/>
    </location>
</feature>
<dbReference type="OrthoDB" id="9768329at2"/>
<feature type="transmembrane region" description="Helical" evidence="10">
    <location>
        <begin position="285"/>
        <end position="304"/>
    </location>
</feature>
<keyword evidence="5 8" id="KW-0812">Transmembrane</keyword>
<dbReference type="Pfam" id="PF01899">
    <property type="entry name" value="MNHE"/>
    <property type="match status" value="1"/>
</dbReference>
<dbReference type="GO" id="GO:0005886">
    <property type="term" value="C:plasma membrane"/>
    <property type="evidence" value="ECO:0007669"/>
    <property type="project" value="UniProtKB-SubCell"/>
</dbReference>
<keyword evidence="6 10" id="KW-1133">Transmembrane helix</keyword>
<comment type="subcellular location">
    <subcellularLocation>
        <location evidence="2">Cell membrane</location>
        <topology evidence="2">Multi-pass membrane protein</topology>
    </subcellularLocation>
    <subcellularLocation>
        <location evidence="8">Membrane</location>
        <topology evidence="8">Multi-pass membrane protein</topology>
    </subcellularLocation>
</comment>
<feature type="transmembrane region" description="Helical" evidence="10">
    <location>
        <begin position="390"/>
        <end position="413"/>
    </location>
</feature>
<feature type="transmembrane region" description="Helical" evidence="10">
    <location>
        <begin position="574"/>
        <end position="594"/>
    </location>
</feature>
<dbReference type="RefSeq" id="WP_021096197.1">
    <property type="nucleotide sequence ID" value="NZ_KE557318.1"/>
</dbReference>
<evidence type="ECO:0000256" key="1">
    <source>
        <dbReference type="ARBA" id="ARBA00002378"/>
    </source>
</evidence>
<evidence type="ECO:0000256" key="3">
    <source>
        <dbReference type="ARBA" id="ARBA00005346"/>
    </source>
</evidence>
<feature type="transmembrane region" description="Helical" evidence="10">
    <location>
        <begin position="653"/>
        <end position="671"/>
    </location>
</feature>
<feature type="transmembrane region" description="Helical" evidence="10">
    <location>
        <begin position="242"/>
        <end position="264"/>
    </location>
</feature>
<evidence type="ECO:0000313" key="12">
    <source>
        <dbReference type="EMBL" id="EPX87844.1"/>
    </source>
</evidence>
<accession>S9SN26</accession>
<evidence type="ECO:0000256" key="8">
    <source>
        <dbReference type="RuleBase" id="RU000320"/>
    </source>
</evidence>
<feature type="transmembrane region" description="Helical" evidence="10">
    <location>
        <begin position="165"/>
        <end position="190"/>
    </location>
</feature>
<keyword evidence="4" id="KW-1003">Cell membrane</keyword>
<organism evidence="12 13">
    <name type="scientific">Rubellimicrobium thermophilum DSM 16684</name>
    <dbReference type="NCBI Taxonomy" id="1123069"/>
    <lineage>
        <taxon>Bacteria</taxon>
        <taxon>Pseudomonadati</taxon>
        <taxon>Pseudomonadota</taxon>
        <taxon>Alphaproteobacteria</taxon>
        <taxon>Rhodobacterales</taxon>
        <taxon>Roseobacteraceae</taxon>
        <taxon>Rubellimicrobium</taxon>
    </lineage>
</organism>
<dbReference type="PANTHER" id="PTHR42703">
    <property type="entry name" value="NADH DEHYDROGENASE"/>
    <property type="match status" value="1"/>
</dbReference>
<keyword evidence="7 10" id="KW-0472">Membrane</keyword>
<feature type="domain" description="NADH:quinone oxidoreductase/Mrp antiporter transmembrane" evidence="11">
    <location>
        <begin position="133"/>
        <end position="432"/>
    </location>
</feature>
<evidence type="ECO:0000256" key="7">
    <source>
        <dbReference type="ARBA" id="ARBA00023136"/>
    </source>
</evidence>
<evidence type="ECO:0000256" key="4">
    <source>
        <dbReference type="ARBA" id="ARBA00022475"/>
    </source>
</evidence>
<protein>
    <submittedName>
        <fullName evidence="12">Multisubunit potassium/proton antiporter, PhaD subunit</fullName>
    </submittedName>
</protein>
<feature type="transmembrane region" description="Helical" evidence="10">
    <location>
        <begin position="6"/>
        <end position="25"/>
    </location>
</feature>
<feature type="transmembrane region" description="Helical" evidence="10">
    <location>
        <begin position="310"/>
        <end position="328"/>
    </location>
</feature>
<feature type="transmembrane region" description="Helical" evidence="10">
    <location>
        <begin position="76"/>
        <end position="108"/>
    </location>
</feature>
<feature type="region of interest" description="Disordered" evidence="9">
    <location>
        <begin position="521"/>
        <end position="542"/>
    </location>
</feature>
<proteinExistence type="inferred from homology"/>
<evidence type="ECO:0000256" key="2">
    <source>
        <dbReference type="ARBA" id="ARBA00004651"/>
    </source>
</evidence>
<dbReference type="Pfam" id="PF00361">
    <property type="entry name" value="Proton_antipo_M"/>
    <property type="match status" value="1"/>
</dbReference>
<name>S9SN26_9RHOB</name>
<dbReference type="EMBL" id="AOLV01000001">
    <property type="protein sequence ID" value="EPX87844.1"/>
    <property type="molecule type" value="Genomic_DNA"/>
</dbReference>
<dbReference type="AlphaFoldDB" id="S9SN26"/>
<evidence type="ECO:0000259" key="11">
    <source>
        <dbReference type="Pfam" id="PF00361"/>
    </source>
</evidence>
<feature type="transmembrane region" description="Helical" evidence="10">
    <location>
        <begin position="440"/>
        <end position="459"/>
    </location>
</feature>
<evidence type="ECO:0000256" key="6">
    <source>
        <dbReference type="ARBA" id="ARBA00022989"/>
    </source>
</evidence>
<dbReference type="STRING" id="1123069.ruthe_00049"/>
<dbReference type="PANTHER" id="PTHR42703:SF1">
    <property type="entry name" value="NA(+)_H(+) ANTIPORTER SUBUNIT D1"/>
    <property type="match status" value="1"/>
</dbReference>
<gene>
    <name evidence="12" type="ORF">ruthe_00049</name>
</gene>